<protein>
    <recommendedName>
        <fullName evidence="2">DUF6708 domain-containing protein</fullName>
    </recommendedName>
</protein>
<evidence type="ECO:0000313" key="3">
    <source>
        <dbReference type="EMBL" id="SEL82572.1"/>
    </source>
</evidence>
<accession>A0A1H7TCH9</accession>
<dbReference type="AlphaFoldDB" id="A0A1H7TCH9"/>
<dbReference type="Proteomes" id="UP000185766">
    <property type="component" value="Unassembled WGS sequence"/>
</dbReference>
<evidence type="ECO:0000313" key="4">
    <source>
        <dbReference type="Proteomes" id="UP000185766"/>
    </source>
</evidence>
<reference evidence="3 4" key="1">
    <citation type="submission" date="2016-10" db="EMBL/GenBank/DDBJ databases">
        <authorList>
            <person name="de Groot N.N."/>
        </authorList>
    </citation>
    <scope>NUCLEOTIDE SEQUENCE [LARGE SCALE GENOMIC DNA]</scope>
    <source>
        <strain evidence="3 4">JCM 19513</strain>
    </source>
</reference>
<dbReference type="InterPro" id="IPR046554">
    <property type="entry name" value="DUF6708"/>
</dbReference>
<dbReference type="RefSeq" id="WP_235821672.1">
    <property type="nucleotide sequence ID" value="NZ_FOAS01000027.1"/>
</dbReference>
<feature type="transmembrane region" description="Helical" evidence="1">
    <location>
        <begin position="73"/>
        <end position="98"/>
    </location>
</feature>
<keyword evidence="1" id="KW-0472">Membrane</keyword>
<dbReference type="Pfam" id="PF20455">
    <property type="entry name" value="DUF6708"/>
    <property type="match status" value="1"/>
</dbReference>
<evidence type="ECO:0000259" key="2">
    <source>
        <dbReference type="Pfam" id="PF20455"/>
    </source>
</evidence>
<dbReference type="EMBL" id="FOAS01000027">
    <property type="protein sequence ID" value="SEL82572.1"/>
    <property type="molecule type" value="Genomic_DNA"/>
</dbReference>
<keyword evidence="1" id="KW-1133">Transmembrane helix</keyword>
<keyword evidence="4" id="KW-1185">Reference proteome</keyword>
<sequence length="368" mass="41118">MTDNNENALDLKQQPPCAGEVRHFATGQALFLAPLPLPTGSPAMDLGGSFIEVNETYIDVGQSNFNKAFQVQLVVWGLMCVLISCLIILPLIVLSGVFFDPHQRPFMTHVMSALDMLAFSSVVALLGGGFAAILGGTAVIRTTLQKAQTRPIRFNRQRREVCFFLERSDEPIICPWEEVAAWVSTSTGTTGEAIMSTYTFGIAFPEAATGLTHVFNQGVMTPIHGLSKWEAIRVYMEKGPEFCPGTAPYEGLHTFDEKRQSVHENYRDGYTSAISVPWWYLCNIVTWWRFPYWVAEWDHRYSMKAMPDSITAWSQTLPAEQWAKPSAELLAQSAAIEKAFANGQSFPDYFSQANKQPHQTHNEHVNSP</sequence>
<keyword evidence="1" id="KW-0812">Transmembrane</keyword>
<feature type="transmembrane region" description="Helical" evidence="1">
    <location>
        <begin position="118"/>
        <end position="140"/>
    </location>
</feature>
<feature type="domain" description="DUF6708" evidence="2">
    <location>
        <begin position="138"/>
        <end position="320"/>
    </location>
</feature>
<gene>
    <name evidence="3" type="ORF">SAMN05216214_1277</name>
</gene>
<name>A0A1H7TCH9_9GAMM</name>
<evidence type="ECO:0000256" key="1">
    <source>
        <dbReference type="SAM" id="Phobius"/>
    </source>
</evidence>
<organism evidence="3 4">
    <name type="scientific">Atopomonas hussainii</name>
    <dbReference type="NCBI Taxonomy" id="1429083"/>
    <lineage>
        <taxon>Bacteria</taxon>
        <taxon>Pseudomonadati</taxon>
        <taxon>Pseudomonadota</taxon>
        <taxon>Gammaproteobacteria</taxon>
        <taxon>Pseudomonadales</taxon>
        <taxon>Pseudomonadaceae</taxon>
        <taxon>Atopomonas</taxon>
    </lineage>
</organism>
<proteinExistence type="predicted"/>